<protein>
    <submittedName>
        <fullName evidence="1">Type II toxin-antitoxin system RelE/ParE family toxin</fullName>
    </submittedName>
</protein>
<name>A0A4V1E120_9RHOB</name>
<gene>
    <name evidence="1" type="ORF">EOK75_11435</name>
</gene>
<dbReference type="KEGG" id="pseb:EOK75_11435"/>
<keyword evidence="2" id="KW-1185">Reference proteome</keyword>
<evidence type="ECO:0000313" key="2">
    <source>
        <dbReference type="Proteomes" id="UP000298631"/>
    </source>
</evidence>
<dbReference type="EMBL" id="CP039964">
    <property type="protein sequence ID" value="QCO56604.1"/>
    <property type="molecule type" value="Genomic_DNA"/>
</dbReference>
<dbReference type="OrthoDB" id="9812066at2"/>
<dbReference type="AlphaFoldDB" id="A0A4V1E120"/>
<organism evidence="1 2">
    <name type="scientific">Pseudorhodobacter turbinis</name>
    <dbReference type="NCBI Taxonomy" id="2500533"/>
    <lineage>
        <taxon>Bacteria</taxon>
        <taxon>Pseudomonadati</taxon>
        <taxon>Pseudomonadota</taxon>
        <taxon>Alphaproteobacteria</taxon>
        <taxon>Rhodobacterales</taxon>
        <taxon>Paracoccaceae</taxon>
        <taxon>Pseudorhodobacter</taxon>
    </lineage>
</organism>
<reference evidence="1 2" key="1">
    <citation type="submission" date="2019-05" db="EMBL/GenBank/DDBJ databases">
        <title>Pseudorhodobacter turbinis sp. nov., isolated from the gut of the Korean turban shell.</title>
        <authorList>
            <person name="Jeong Y.-S."/>
            <person name="Kang W.-R."/>
            <person name="Bae J.-W."/>
        </authorList>
    </citation>
    <scope>NUCLEOTIDE SEQUENCE [LARGE SCALE GENOMIC DNA]</scope>
    <source>
        <strain evidence="1 2">S12M18</strain>
    </source>
</reference>
<evidence type="ECO:0000313" key="1">
    <source>
        <dbReference type="EMBL" id="QCO56604.1"/>
    </source>
</evidence>
<dbReference type="InterPro" id="IPR009387">
    <property type="entry name" value="HigB-2"/>
</dbReference>
<dbReference type="Pfam" id="PF06296">
    <property type="entry name" value="RelE"/>
    <property type="match status" value="1"/>
</dbReference>
<dbReference type="Proteomes" id="UP000298631">
    <property type="component" value="Chromosome"/>
</dbReference>
<proteinExistence type="predicted"/>
<accession>A0A4V1E120</accession>
<dbReference type="PIRSF" id="PIRSF018634">
    <property type="entry name" value="UCP018634"/>
    <property type="match status" value="1"/>
</dbReference>
<sequence length="130" mass="14480">MRVFLTKQFSKWAVDEAIDDNTLFDTAEKAFGGEVSADLGGYLFKQRVAREDGGKSGGYRTILCFRKSNDSRIFFLHGFPKSNKGNITSKEEKALKKIAKSLVDLSNEQVEGLKAKMAIRELGNEDGKPQ</sequence>